<comment type="caution">
    <text evidence="2">The sequence shown here is derived from an EMBL/GenBank/DDBJ whole genome shotgun (WGS) entry which is preliminary data.</text>
</comment>
<feature type="chain" id="PRO_5046312398" evidence="1">
    <location>
        <begin position="22"/>
        <end position="217"/>
    </location>
</feature>
<gene>
    <name evidence="2" type="ORF">NWE73_08775</name>
</gene>
<proteinExistence type="predicted"/>
<keyword evidence="3" id="KW-1185">Reference proteome</keyword>
<reference evidence="2" key="1">
    <citation type="submission" date="2022-08" db="EMBL/GenBank/DDBJ databases">
        <title>Novel Bdellovibrio Species Isolated from Svalbard: Designation Bdellovibrio svalbardensis.</title>
        <authorList>
            <person name="Mitchell R.J."/>
            <person name="Choi S.Y."/>
        </authorList>
    </citation>
    <scope>NUCLEOTIDE SEQUENCE</scope>
    <source>
        <strain evidence="2">PAP01</strain>
    </source>
</reference>
<feature type="signal peptide" evidence="1">
    <location>
        <begin position="1"/>
        <end position="21"/>
    </location>
</feature>
<dbReference type="RefSeq" id="WP_277577933.1">
    <property type="nucleotide sequence ID" value="NZ_JANRMI010000002.1"/>
</dbReference>
<dbReference type="EMBL" id="JANRMI010000002">
    <property type="protein sequence ID" value="MDG0816454.1"/>
    <property type="molecule type" value="Genomic_DNA"/>
</dbReference>
<accession>A0ABT6DKL5</accession>
<keyword evidence="1" id="KW-0732">Signal</keyword>
<evidence type="ECO:0000313" key="3">
    <source>
        <dbReference type="Proteomes" id="UP001152321"/>
    </source>
</evidence>
<evidence type="ECO:0000256" key="1">
    <source>
        <dbReference type="SAM" id="SignalP"/>
    </source>
</evidence>
<dbReference type="Proteomes" id="UP001152321">
    <property type="component" value="Unassembled WGS sequence"/>
</dbReference>
<protein>
    <submittedName>
        <fullName evidence="2">Uncharacterized protein</fullName>
    </submittedName>
</protein>
<sequence>MKLPITISFLMASLLTISVKAAENLPTLNTIKTVALSGSRDEDQTKNFRLYLSSYAYKGNDPELVLTTNKTDFVVMQSGYQGPNLSFLADIGDTNLENITLKNAIVPDLITGRTHNFSKAVLLQVNHTYSVILNTTVARGVLVFRVDAIRNGEVIISYAVKQYDVMTKVESSEGQDEQKGNEREVYAERALVRPKVDYTNELKIHPKARTKRITSLR</sequence>
<organism evidence="2 3">
    <name type="scientific">Bdellovibrio svalbardensis</name>
    <dbReference type="NCBI Taxonomy" id="2972972"/>
    <lineage>
        <taxon>Bacteria</taxon>
        <taxon>Pseudomonadati</taxon>
        <taxon>Bdellovibrionota</taxon>
        <taxon>Bdellovibrionia</taxon>
        <taxon>Bdellovibrionales</taxon>
        <taxon>Pseudobdellovibrionaceae</taxon>
        <taxon>Bdellovibrio</taxon>
    </lineage>
</organism>
<evidence type="ECO:0000313" key="2">
    <source>
        <dbReference type="EMBL" id="MDG0816454.1"/>
    </source>
</evidence>
<name>A0ABT6DKL5_9BACT</name>